<dbReference type="Proteomes" id="UP000559256">
    <property type="component" value="Unassembled WGS sequence"/>
</dbReference>
<feature type="repeat" description="WD" evidence="5">
    <location>
        <begin position="135"/>
        <end position="169"/>
    </location>
</feature>
<feature type="domain" description="WDHD1/CFT4 second beta-propeller" evidence="7">
    <location>
        <begin position="414"/>
        <end position="719"/>
    </location>
</feature>
<name>A0A8H5FU17_9AGAR</name>
<evidence type="ECO:0000313" key="10">
    <source>
        <dbReference type="EMBL" id="KAF5348673.1"/>
    </source>
</evidence>
<feature type="domain" description="WDHD1/CFT4 helical bundle" evidence="8">
    <location>
        <begin position="725"/>
        <end position="821"/>
    </location>
</feature>
<keyword evidence="3" id="KW-0677">Repeat</keyword>
<evidence type="ECO:0000259" key="7">
    <source>
        <dbReference type="Pfam" id="PF12341"/>
    </source>
</evidence>
<dbReference type="Pfam" id="PF24817">
    <property type="entry name" value="WD40_WDHD1_1st"/>
    <property type="match status" value="1"/>
</dbReference>
<evidence type="ECO:0000256" key="6">
    <source>
        <dbReference type="SAM" id="MobiDB-lite"/>
    </source>
</evidence>
<gene>
    <name evidence="10" type="ORF">D9758_006821</name>
</gene>
<reference evidence="10 11" key="1">
    <citation type="journal article" date="2020" name="ISME J.">
        <title>Uncovering the hidden diversity of litter-decomposition mechanisms in mushroom-forming fungi.</title>
        <authorList>
            <person name="Floudas D."/>
            <person name="Bentzer J."/>
            <person name="Ahren D."/>
            <person name="Johansson T."/>
            <person name="Persson P."/>
            <person name="Tunlid A."/>
        </authorList>
    </citation>
    <scope>NUCLEOTIDE SEQUENCE [LARGE SCALE GENOMIC DNA]</scope>
    <source>
        <strain evidence="10 11">CBS 291.85</strain>
    </source>
</reference>
<dbReference type="InterPro" id="IPR001680">
    <property type="entry name" value="WD40_rpt"/>
</dbReference>
<keyword evidence="2 5" id="KW-0853">WD repeat</keyword>
<dbReference type="InterPro" id="IPR048591">
    <property type="entry name" value="WDHD1/CFT4_hel"/>
</dbReference>
<evidence type="ECO:0000259" key="9">
    <source>
        <dbReference type="Pfam" id="PF24817"/>
    </source>
</evidence>
<comment type="caution">
    <text evidence="10">The sequence shown here is derived from an EMBL/GenBank/DDBJ whole genome shotgun (WGS) entry which is preliminary data.</text>
</comment>
<proteinExistence type="predicted"/>
<comment type="subcellular location">
    <subcellularLocation>
        <location evidence="1">Nucleus</location>
    </subcellularLocation>
</comment>
<evidence type="ECO:0000256" key="5">
    <source>
        <dbReference type="PROSITE-ProRule" id="PRU00221"/>
    </source>
</evidence>
<feature type="repeat" description="WD" evidence="5">
    <location>
        <begin position="8"/>
        <end position="49"/>
    </location>
</feature>
<dbReference type="Pfam" id="PF20946">
    <property type="entry name" value="Ctf4_C"/>
    <property type="match status" value="1"/>
</dbReference>
<evidence type="ECO:0000256" key="3">
    <source>
        <dbReference type="ARBA" id="ARBA00022737"/>
    </source>
</evidence>
<evidence type="ECO:0000313" key="11">
    <source>
        <dbReference type="Proteomes" id="UP000559256"/>
    </source>
</evidence>
<dbReference type="AlphaFoldDB" id="A0A8H5FU17"/>
<sequence>MSSKTITRSCHDPGATCLAFSKDGIRVFTGGQDCIVRIWKVDEGAEQEPETAADAENAITSISTSSNCWLAANADGEVRQYVKDKTELSGFATKTDGTPARCIAVDPKGKRVVVAADLLHLKLVDLEDTLITWNLEGHKRGVRKATWHPTEPLITSCGSDGLIIAWDVSGEEPQIIKEIDGVIPSVRQADDNDFAYDCSAVWHTSGDYFFAISRSHEIVTISRSDWTQTAKFSDKDIVGQVTALALSPNGAYLASACNSKVYIWSTISKRKIAECEASSPETITQLAFSPRQNLLAWTDLGGVLTRWIDPVPSQMPDPVKSTTTSSSSEKRRADPLDIFAEDFAAEDGKEGALDEVDGGDVAGLKDMDLDNYDDWAIDDEDGRPNKAYGTSYEPSKKVDGYVKEMVSITQAQPPFQPGSTPMDPVSKKAYLAYNMLGTILSIDQDDHYVVEVNFFDKSARKSFHFTDNHRCNLGYLGERGALFACPPEGESPAEIFYRPYGTWTSQSNWSYKLKGTSSRVLGVAAGGLAPTRSLKHNTEGDMQGFGNVVVATTEGDLTFLTGTGRERRILELEGDFVTMVAGKEWVLVVYRAGSTTMDGSQALSYSMINFEDLSVRQRGALPVPKGHTLKWLGITEEGAPVIYDSVSRLCILTKYRMPHHAAWVRILDANQLERKVGKDESYWPVGVSGNNFMCVILKGRRDHPGFPVPLIQEIPLRLPFRRQEEPEEKLERDLLFLELSVEELDEELTTDDIVARERAIDKDFIVLIQGACKADNTHRALEYTKMLHNIQTFDIVVKIADFYRLHGFKEKVIALKEVREDEEDRMVLARDKRRRWNRVDAPPRRLPNVDSGFSSNGAPTRNPLEDFGPPAAIPRPGLARATPVVEKTQYSSSTPAYSSSLASDPLLPSSNAPSPTSEVKRKRPEYEAEDTDSDISMMLPPPKPKANPFARKAPQETNRNPFARKTDNKMIQKSDSFFEKVDAAETGTTKLKRNNVKGKEKEKEKESGPKQRTLFGMLPPSNGPKVTRKGRTPSEAVESQESQMTEMDTETQMSDVTMADVSVSQDDDLVETQLIESQ</sequence>
<dbReference type="PROSITE" id="PS50082">
    <property type="entry name" value="WD_REPEATS_2"/>
    <property type="match status" value="2"/>
</dbReference>
<dbReference type="PROSITE" id="PS50294">
    <property type="entry name" value="WD_REPEATS_REGION"/>
    <property type="match status" value="2"/>
</dbReference>
<organism evidence="10 11">
    <name type="scientific">Tetrapyrgos nigripes</name>
    <dbReference type="NCBI Taxonomy" id="182062"/>
    <lineage>
        <taxon>Eukaryota</taxon>
        <taxon>Fungi</taxon>
        <taxon>Dikarya</taxon>
        <taxon>Basidiomycota</taxon>
        <taxon>Agaricomycotina</taxon>
        <taxon>Agaricomycetes</taxon>
        <taxon>Agaricomycetidae</taxon>
        <taxon>Agaricales</taxon>
        <taxon>Marasmiineae</taxon>
        <taxon>Marasmiaceae</taxon>
        <taxon>Tetrapyrgos</taxon>
    </lineage>
</organism>
<keyword evidence="11" id="KW-1185">Reference proteome</keyword>
<dbReference type="Gene3D" id="2.130.10.10">
    <property type="entry name" value="YVTN repeat-like/Quinoprotein amine dehydrogenase"/>
    <property type="match status" value="2"/>
</dbReference>
<dbReference type="PROSITE" id="PS00678">
    <property type="entry name" value="WD_REPEATS_1"/>
    <property type="match status" value="1"/>
</dbReference>
<dbReference type="PANTHER" id="PTHR19932:SF10">
    <property type="entry name" value="WD REPEAT AND HMG-BOX DNA-BINDING PROTEIN 1"/>
    <property type="match status" value="1"/>
</dbReference>
<dbReference type="GO" id="GO:0003682">
    <property type="term" value="F:chromatin binding"/>
    <property type="evidence" value="ECO:0007669"/>
    <property type="project" value="TreeGrafter"/>
</dbReference>
<evidence type="ECO:0008006" key="12">
    <source>
        <dbReference type="Google" id="ProtNLM"/>
    </source>
</evidence>
<evidence type="ECO:0000256" key="2">
    <source>
        <dbReference type="ARBA" id="ARBA00022574"/>
    </source>
</evidence>
<dbReference type="SMART" id="SM00320">
    <property type="entry name" value="WD40"/>
    <property type="match status" value="5"/>
</dbReference>
<accession>A0A8H5FU17</accession>
<dbReference type="GO" id="GO:0006261">
    <property type="term" value="P:DNA-templated DNA replication"/>
    <property type="evidence" value="ECO:0007669"/>
    <property type="project" value="TreeGrafter"/>
</dbReference>
<dbReference type="GO" id="GO:0000278">
    <property type="term" value="P:mitotic cell cycle"/>
    <property type="evidence" value="ECO:0007669"/>
    <property type="project" value="TreeGrafter"/>
</dbReference>
<dbReference type="InterPro" id="IPR057646">
    <property type="entry name" value="WD40_WDHD1_1st"/>
</dbReference>
<protein>
    <recommendedName>
        <fullName evidence="12">Minichromosome loss protein Mcl1 middle region domain-containing protein</fullName>
    </recommendedName>
</protein>
<dbReference type="InterPro" id="IPR019775">
    <property type="entry name" value="WD40_repeat_CS"/>
</dbReference>
<dbReference type="SUPFAM" id="SSF50978">
    <property type="entry name" value="WD40 repeat-like"/>
    <property type="match status" value="1"/>
</dbReference>
<dbReference type="InterPro" id="IPR022100">
    <property type="entry name" value="WDHD1/CFT4_beta-prop_2nd"/>
</dbReference>
<evidence type="ECO:0000259" key="8">
    <source>
        <dbReference type="Pfam" id="PF20946"/>
    </source>
</evidence>
<dbReference type="EMBL" id="JAACJM010000085">
    <property type="protein sequence ID" value="KAF5348673.1"/>
    <property type="molecule type" value="Genomic_DNA"/>
</dbReference>
<dbReference type="OrthoDB" id="427368at2759"/>
<dbReference type="InterPro" id="IPR036322">
    <property type="entry name" value="WD40_repeat_dom_sf"/>
</dbReference>
<feature type="region of interest" description="Disordered" evidence="6">
    <location>
        <begin position="839"/>
        <end position="1078"/>
    </location>
</feature>
<evidence type="ECO:0000256" key="1">
    <source>
        <dbReference type="ARBA" id="ARBA00004123"/>
    </source>
</evidence>
<feature type="compositionally biased region" description="Basic and acidic residues" evidence="6">
    <location>
        <begin position="997"/>
        <end position="1009"/>
    </location>
</feature>
<dbReference type="GO" id="GO:0043596">
    <property type="term" value="C:nuclear replication fork"/>
    <property type="evidence" value="ECO:0007669"/>
    <property type="project" value="TreeGrafter"/>
</dbReference>
<dbReference type="PANTHER" id="PTHR19932">
    <property type="entry name" value="WD REPEAT AND HMG-BOX DNA BINDING PROTEIN"/>
    <property type="match status" value="1"/>
</dbReference>
<feature type="compositionally biased region" description="Low complexity" evidence="6">
    <location>
        <begin position="890"/>
        <end position="917"/>
    </location>
</feature>
<feature type="compositionally biased region" description="Basic and acidic residues" evidence="6">
    <location>
        <begin position="964"/>
        <end position="983"/>
    </location>
</feature>
<dbReference type="Pfam" id="PF12341">
    <property type="entry name" value="Mcl1_mid"/>
    <property type="match status" value="1"/>
</dbReference>
<feature type="region of interest" description="Disordered" evidence="6">
    <location>
        <begin position="312"/>
        <end position="332"/>
    </location>
</feature>
<keyword evidence="4" id="KW-0539">Nucleus</keyword>
<feature type="compositionally biased region" description="Polar residues" evidence="6">
    <location>
        <begin position="1037"/>
        <end position="1055"/>
    </location>
</feature>
<dbReference type="InterPro" id="IPR015943">
    <property type="entry name" value="WD40/YVTN_repeat-like_dom_sf"/>
</dbReference>
<dbReference type="GO" id="GO:0006281">
    <property type="term" value="P:DNA repair"/>
    <property type="evidence" value="ECO:0007669"/>
    <property type="project" value="TreeGrafter"/>
</dbReference>
<feature type="domain" description="WDHD1 first WD40" evidence="9">
    <location>
        <begin position="8"/>
        <end position="304"/>
    </location>
</feature>
<evidence type="ECO:0000256" key="4">
    <source>
        <dbReference type="ARBA" id="ARBA00023242"/>
    </source>
</evidence>